<keyword evidence="1" id="KW-1133">Transmembrane helix</keyword>
<evidence type="ECO:0000256" key="1">
    <source>
        <dbReference type="SAM" id="Phobius"/>
    </source>
</evidence>
<keyword evidence="1" id="KW-0472">Membrane</keyword>
<keyword evidence="3" id="KW-1185">Reference proteome</keyword>
<protein>
    <submittedName>
        <fullName evidence="2">Uncharacterized protein</fullName>
    </submittedName>
</protein>
<comment type="caution">
    <text evidence="2">The sequence shown here is derived from an EMBL/GenBank/DDBJ whole genome shotgun (WGS) entry which is preliminary data.</text>
</comment>
<dbReference type="Proteomes" id="UP000193920">
    <property type="component" value="Unassembled WGS sequence"/>
</dbReference>
<organism evidence="2 3">
    <name type="scientific">Neocallimastix californiae</name>
    <dbReference type="NCBI Taxonomy" id="1754190"/>
    <lineage>
        <taxon>Eukaryota</taxon>
        <taxon>Fungi</taxon>
        <taxon>Fungi incertae sedis</taxon>
        <taxon>Chytridiomycota</taxon>
        <taxon>Chytridiomycota incertae sedis</taxon>
        <taxon>Neocallimastigomycetes</taxon>
        <taxon>Neocallimastigales</taxon>
        <taxon>Neocallimastigaceae</taxon>
        <taxon>Neocallimastix</taxon>
    </lineage>
</organism>
<accession>A0A1Y2DU42</accession>
<sequence length="189" mass="22034">MTIKEYDSRWRKLFIIAFESYTNGGSFIFIIWGVAFLFVSHVINQREDADALRNEFNIDGNQVLFIRASIPDFYNFKKELTRGCNIKLVKNPFLFNTESTRNLYSDKVEDYIQYDSKTCICQSQFHTDKFYQYQYQPDKIPSNNNSNTSLNSMNSENIKLKSINSIQKAINNSSKLEKILIATPINLSD</sequence>
<evidence type="ECO:0000313" key="3">
    <source>
        <dbReference type="Proteomes" id="UP000193920"/>
    </source>
</evidence>
<evidence type="ECO:0000313" key="2">
    <source>
        <dbReference type="EMBL" id="ORY62793.1"/>
    </source>
</evidence>
<name>A0A1Y2DU42_9FUNG</name>
<feature type="transmembrane region" description="Helical" evidence="1">
    <location>
        <begin position="21"/>
        <end position="43"/>
    </location>
</feature>
<dbReference type="EMBL" id="MCOG01000057">
    <property type="protein sequence ID" value="ORY62793.1"/>
    <property type="molecule type" value="Genomic_DNA"/>
</dbReference>
<proteinExistence type="predicted"/>
<reference evidence="2 3" key="1">
    <citation type="submission" date="2016-08" db="EMBL/GenBank/DDBJ databases">
        <title>A Parts List for Fungal Cellulosomes Revealed by Comparative Genomics.</title>
        <authorList>
            <consortium name="DOE Joint Genome Institute"/>
            <person name="Haitjema C.H."/>
            <person name="Gilmore S.P."/>
            <person name="Henske J.K."/>
            <person name="Solomon K.V."/>
            <person name="De Groot R."/>
            <person name="Kuo A."/>
            <person name="Mondo S.J."/>
            <person name="Salamov A.A."/>
            <person name="Labutti K."/>
            <person name="Zhao Z."/>
            <person name="Chiniquy J."/>
            <person name="Barry K."/>
            <person name="Brewer H.M."/>
            <person name="Purvine S.O."/>
            <person name="Wright A.T."/>
            <person name="Boxma B."/>
            <person name="Van Alen T."/>
            <person name="Hackstein J.H."/>
            <person name="Baker S.E."/>
            <person name="Grigoriev I.V."/>
            <person name="O'Malley M.A."/>
        </authorList>
    </citation>
    <scope>NUCLEOTIDE SEQUENCE [LARGE SCALE GENOMIC DNA]</scope>
    <source>
        <strain evidence="2 3">G1</strain>
    </source>
</reference>
<keyword evidence="1" id="KW-0812">Transmembrane</keyword>
<gene>
    <name evidence="2" type="ORF">LY90DRAFT_668333</name>
</gene>
<dbReference type="AlphaFoldDB" id="A0A1Y2DU42"/>